<evidence type="ECO:0000313" key="3">
    <source>
        <dbReference type="Proteomes" id="UP000002630"/>
    </source>
</evidence>
<feature type="region of interest" description="Disordered" evidence="1">
    <location>
        <begin position="1"/>
        <end position="43"/>
    </location>
</feature>
<feature type="compositionally biased region" description="Basic and acidic residues" evidence="1">
    <location>
        <begin position="140"/>
        <end position="155"/>
    </location>
</feature>
<sequence>MHRRSAPTAWSATPAAGPETPASGCRSPVTTPPRKPTDCPWTTLPNRRRRTTQAVLNLWWRHFWVTLVSLVLLPRSHSHSSAQATPLYSAQLTTSERLVGEVRRGSANWNPGCHQDRRGRCRAQGSGSDCRKLPRSKWHPARDRGQGEEGGDGKAGEVLGGMWQQEVQTRRGVKVVSEGVDNEVESGQDSVFRQRFVR</sequence>
<dbReference type="InParanoid" id="D7FRZ9"/>
<dbReference type="EMBL" id="FN649751">
    <property type="protein sequence ID" value="CBJ30940.1"/>
    <property type="molecule type" value="Genomic_DNA"/>
</dbReference>
<feature type="compositionally biased region" description="Low complexity" evidence="1">
    <location>
        <begin position="1"/>
        <end position="16"/>
    </location>
</feature>
<dbReference type="AlphaFoldDB" id="D7FRZ9"/>
<protein>
    <submittedName>
        <fullName evidence="2">Uncharacterized protein</fullName>
    </submittedName>
</protein>
<feature type="region of interest" description="Disordered" evidence="1">
    <location>
        <begin position="110"/>
        <end position="170"/>
    </location>
</feature>
<gene>
    <name evidence="2" type="ORF">Esi_0226_0010</name>
</gene>
<evidence type="ECO:0000256" key="1">
    <source>
        <dbReference type="SAM" id="MobiDB-lite"/>
    </source>
</evidence>
<evidence type="ECO:0000313" key="2">
    <source>
        <dbReference type="EMBL" id="CBJ30940.1"/>
    </source>
</evidence>
<proteinExistence type="predicted"/>
<dbReference type="Proteomes" id="UP000002630">
    <property type="component" value="Linkage Group LG26"/>
</dbReference>
<dbReference type="EMBL" id="FN648405">
    <property type="protein sequence ID" value="CBJ30940.1"/>
    <property type="molecule type" value="Genomic_DNA"/>
</dbReference>
<accession>D7FRZ9</accession>
<keyword evidence="3" id="KW-1185">Reference proteome</keyword>
<name>D7FRZ9_ECTSI</name>
<reference evidence="2 3" key="1">
    <citation type="journal article" date="2010" name="Nature">
        <title>The Ectocarpus genome and the independent evolution of multicellularity in brown algae.</title>
        <authorList>
            <person name="Cock J.M."/>
            <person name="Sterck L."/>
            <person name="Rouze P."/>
            <person name="Scornet D."/>
            <person name="Allen A.E."/>
            <person name="Amoutzias G."/>
            <person name="Anthouard V."/>
            <person name="Artiguenave F."/>
            <person name="Aury J.M."/>
            <person name="Badger J.H."/>
            <person name="Beszteri B."/>
            <person name="Billiau K."/>
            <person name="Bonnet E."/>
            <person name="Bothwell J.H."/>
            <person name="Bowler C."/>
            <person name="Boyen C."/>
            <person name="Brownlee C."/>
            <person name="Carrano C.J."/>
            <person name="Charrier B."/>
            <person name="Cho G.Y."/>
            <person name="Coelho S.M."/>
            <person name="Collen J."/>
            <person name="Corre E."/>
            <person name="Da Silva C."/>
            <person name="Delage L."/>
            <person name="Delaroque N."/>
            <person name="Dittami S.M."/>
            <person name="Doulbeau S."/>
            <person name="Elias M."/>
            <person name="Farnham G."/>
            <person name="Gachon C.M."/>
            <person name="Gschloessl B."/>
            <person name="Heesch S."/>
            <person name="Jabbari K."/>
            <person name="Jubin C."/>
            <person name="Kawai H."/>
            <person name="Kimura K."/>
            <person name="Kloareg B."/>
            <person name="Kupper F.C."/>
            <person name="Lang D."/>
            <person name="Le Bail A."/>
            <person name="Leblanc C."/>
            <person name="Lerouge P."/>
            <person name="Lohr M."/>
            <person name="Lopez P.J."/>
            <person name="Martens C."/>
            <person name="Maumus F."/>
            <person name="Michel G."/>
            <person name="Miranda-Saavedra D."/>
            <person name="Morales J."/>
            <person name="Moreau H."/>
            <person name="Motomura T."/>
            <person name="Nagasato C."/>
            <person name="Napoli C.A."/>
            <person name="Nelson D.R."/>
            <person name="Nyvall-Collen P."/>
            <person name="Peters A.F."/>
            <person name="Pommier C."/>
            <person name="Potin P."/>
            <person name="Poulain J."/>
            <person name="Quesneville H."/>
            <person name="Read B."/>
            <person name="Rensing S.A."/>
            <person name="Ritter A."/>
            <person name="Rousvoal S."/>
            <person name="Samanta M."/>
            <person name="Samson G."/>
            <person name="Schroeder D.C."/>
            <person name="Segurens B."/>
            <person name="Strittmatter M."/>
            <person name="Tonon T."/>
            <person name="Tregear J.W."/>
            <person name="Valentin K."/>
            <person name="von Dassow P."/>
            <person name="Yamagishi T."/>
            <person name="Van de Peer Y."/>
            <person name="Wincker P."/>
        </authorList>
    </citation>
    <scope>NUCLEOTIDE SEQUENCE [LARGE SCALE GENOMIC DNA]</scope>
    <source>
        <strain evidence="3">Ec32 / CCAP1310/4</strain>
    </source>
</reference>
<organism evidence="2 3">
    <name type="scientific">Ectocarpus siliculosus</name>
    <name type="common">Brown alga</name>
    <name type="synonym">Conferva siliculosa</name>
    <dbReference type="NCBI Taxonomy" id="2880"/>
    <lineage>
        <taxon>Eukaryota</taxon>
        <taxon>Sar</taxon>
        <taxon>Stramenopiles</taxon>
        <taxon>Ochrophyta</taxon>
        <taxon>PX clade</taxon>
        <taxon>Phaeophyceae</taxon>
        <taxon>Ectocarpales</taxon>
        <taxon>Ectocarpaceae</taxon>
        <taxon>Ectocarpus</taxon>
    </lineage>
</organism>